<dbReference type="InterPro" id="IPR036942">
    <property type="entry name" value="Beta-barrel_TonB_sf"/>
</dbReference>
<dbReference type="InterPro" id="IPR039426">
    <property type="entry name" value="TonB-dep_rcpt-like"/>
</dbReference>
<evidence type="ECO:0000313" key="19">
    <source>
        <dbReference type="EMBL" id="RFM26157.1"/>
    </source>
</evidence>
<dbReference type="Pfam" id="PF00593">
    <property type="entry name" value="TonB_dep_Rec_b-barrel"/>
    <property type="match status" value="1"/>
</dbReference>
<evidence type="ECO:0000259" key="17">
    <source>
        <dbReference type="Pfam" id="PF00593"/>
    </source>
</evidence>
<keyword evidence="7 16" id="KW-0732">Signal</keyword>
<dbReference type="GO" id="GO:0038023">
    <property type="term" value="F:signaling receptor activity"/>
    <property type="evidence" value="ECO:0007669"/>
    <property type="project" value="InterPro"/>
</dbReference>
<dbReference type="AlphaFoldDB" id="A0A3E1NE54"/>
<dbReference type="Gene3D" id="2.170.130.10">
    <property type="entry name" value="TonB-dependent receptor, plug domain"/>
    <property type="match status" value="1"/>
</dbReference>
<keyword evidence="6 14" id="KW-0812">Transmembrane</keyword>
<keyword evidence="10 15" id="KW-0798">TonB box</keyword>
<dbReference type="PANTHER" id="PTHR32552:SF68">
    <property type="entry name" value="FERRICHROME OUTER MEMBRANE TRANSPORTER_PHAGE RECEPTOR"/>
    <property type="match status" value="1"/>
</dbReference>
<evidence type="ECO:0000256" key="2">
    <source>
        <dbReference type="ARBA" id="ARBA00009810"/>
    </source>
</evidence>
<dbReference type="Pfam" id="PF07715">
    <property type="entry name" value="Plug"/>
    <property type="match status" value="1"/>
</dbReference>
<dbReference type="InterPro" id="IPR013784">
    <property type="entry name" value="Carb-bd-like_fold"/>
</dbReference>
<evidence type="ECO:0000256" key="9">
    <source>
        <dbReference type="ARBA" id="ARBA00023065"/>
    </source>
</evidence>
<comment type="caution">
    <text evidence="19">The sequence shown here is derived from an EMBL/GenBank/DDBJ whole genome shotgun (WGS) entry which is preliminary data.</text>
</comment>
<evidence type="ECO:0000256" key="16">
    <source>
        <dbReference type="SAM" id="SignalP"/>
    </source>
</evidence>
<dbReference type="Pfam" id="PF13715">
    <property type="entry name" value="CarbopepD_reg_2"/>
    <property type="match status" value="1"/>
</dbReference>
<feature type="chain" id="PRO_5017678669" evidence="16">
    <location>
        <begin position="24"/>
        <end position="801"/>
    </location>
</feature>
<evidence type="ECO:0000256" key="11">
    <source>
        <dbReference type="ARBA" id="ARBA00023136"/>
    </source>
</evidence>
<keyword evidence="9" id="KW-0406">Ion transport</keyword>
<evidence type="ECO:0000259" key="18">
    <source>
        <dbReference type="Pfam" id="PF07715"/>
    </source>
</evidence>
<dbReference type="InterPro" id="IPR010105">
    <property type="entry name" value="TonB_sidphr_rcpt"/>
</dbReference>
<evidence type="ECO:0000256" key="13">
    <source>
        <dbReference type="ARBA" id="ARBA00023237"/>
    </source>
</evidence>
<name>A0A3E1NE54_9BACT</name>
<dbReference type="GO" id="GO:0009279">
    <property type="term" value="C:cell outer membrane"/>
    <property type="evidence" value="ECO:0007669"/>
    <property type="project" value="UniProtKB-SubCell"/>
</dbReference>
<dbReference type="PROSITE" id="PS01156">
    <property type="entry name" value="TONB_DEPENDENT_REC_2"/>
    <property type="match status" value="1"/>
</dbReference>
<organism evidence="19 20">
    <name type="scientific">Deminuibacter soli</name>
    <dbReference type="NCBI Taxonomy" id="2291815"/>
    <lineage>
        <taxon>Bacteria</taxon>
        <taxon>Pseudomonadati</taxon>
        <taxon>Bacteroidota</taxon>
        <taxon>Chitinophagia</taxon>
        <taxon>Chitinophagales</taxon>
        <taxon>Chitinophagaceae</taxon>
        <taxon>Deminuibacter</taxon>
    </lineage>
</organism>
<keyword evidence="13 14" id="KW-0998">Cell outer membrane</keyword>
<evidence type="ECO:0000313" key="20">
    <source>
        <dbReference type="Proteomes" id="UP000261284"/>
    </source>
</evidence>
<feature type="domain" description="TonB-dependent receptor-like beta-barrel" evidence="17">
    <location>
        <begin position="333"/>
        <end position="768"/>
    </location>
</feature>
<comment type="similarity">
    <text evidence="2 14 15">Belongs to the TonB-dependent receptor family.</text>
</comment>
<accession>A0A3E1NE54</accession>
<evidence type="ECO:0000256" key="8">
    <source>
        <dbReference type="ARBA" id="ARBA00023004"/>
    </source>
</evidence>
<comment type="subcellular location">
    <subcellularLocation>
        <location evidence="1 14">Cell outer membrane</location>
        <topology evidence="1 14">Multi-pass membrane protein</topology>
    </subcellularLocation>
</comment>
<dbReference type="GO" id="GO:0030246">
    <property type="term" value="F:carbohydrate binding"/>
    <property type="evidence" value="ECO:0007669"/>
    <property type="project" value="InterPro"/>
</dbReference>
<evidence type="ECO:0000256" key="12">
    <source>
        <dbReference type="ARBA" id="ARBA00023170"/>
    </source>
</evidence>
<evidence type="ECO:0000256" key="3">
    <source>
        <dbReference type="ARBA" id="ARBA00022448"/>
    </source>
</evidence>
<dbReference type="InterPro" id="IPR012910">
    <property type="entry name" value="Plug_dom"/>
</dbReference>
<dbReference type="InterPro" id="IPR000531">
    <property type="entry name" value="Beta-barrel_TonB"/>
</dbReference>
<dbReference type="PROSITE" id="PS52016">
    <property type="entry name" value="TONB_DEPENDENT_REC_3"/>
    <property type="match status" value="1"/>
</dbReference>
<evidence type="ECO:0000256" key="6">
    <source>
        <dbReference type="ARBA" id="ARBA00022692"/>
    </source>
</evidence>
<feature type="domain" description="TonB-dependent receptor plug" evidence="18">
    <location>
        <begin position="145"/>
        <end position="245"/>
    </location>
</feature>
<evidence type="ECO:0000256" key="15">
    <source>
        <dbReference type="RuleBase" id="RU003357"/>
    </source>
</evidence>
<dbReference type="RefSeq" id="WP_116849336.1">
    <property type="nucleotide sequence ID" value="NZ_QTJU01000011.1"/>
</dbReference>
<reference evidence="19 20" key="1">
    <citation type="submission" date="2018-08" db="EMBL/GenBank/DDBJ databases">
        <title>Chitinophagaceae sp. K23C18032701, a novel bacterium isolated from forest soil.</title>
        <authorList>
            <person name="Wang C."/>
        </authorList>
    </citation>
    <scope>NUCLEOTIDE SEQUENCE [LARGE SCALE GENOMIC DNA]</scope>
    <source>
        <strain evidence="19 20">K23C18032701</strain>
    </source>
</reference>
<evidence type="ECO:0000256" key="1">
    <source>
        <dbReference type="ARBA" id="ARBA00004571"/>
    </source>
</evidence>
<dbReference type="Gene3D" id="2.40.170.20">
    <property type="entry name" value="TonB-dependent receptor, beta-barrel domain"/>
    <property type="match status" value="1"/>
</dbReference>
<evidence type="ECO:0000256" key="10">
    <source>
        <dbReference type="ARBA" id="ARBA00023077"/>
    </source>
</evidence>
<dbReference type="GO" id="GO:0015891">
    <property type="term" value="P:siderophore transport"/>
    <property type="evidence" value="ECO:0007669"/>
    <property type="project" value="InterPro"/>
</dbReference>
<proteinExistence type="inferred from homology"/>
<keyword evidence="8" id="KW-0408">Iron</keyword>
<keyword evidence="20" id="KW-1185">Reference proteome</keyword>
<dbReference type="NCBIfam" id="TIGR01783">
    <property type="entry name" value="TonB-siderophor"/>
    <property type="match status" value="1"/>
</dbReference>
<keyword evidence="12 19" id="KW-0675">Receptor</keyword>
<dbReference type="Gene3D" id="2.60.40.1120">
    <property type="entry name" value="Carboxypeptidase-like, regulatory domain"/>
    <property type="match status" value="1"/>
</dbReference>
<keyword evidence="3 14" id="KW-0813">Transport</keyword>
<evidence type="ECO:0000256" key="7">
    <source>
        <dbReference type="ARBA" id="ARBA00022729"/>
    </source>
</evidence>
<protein>
    <submittedName>
        <fullName evidence="19">TonB-dependent siderophore receptor</fullName>
    </submittedName>
</protein>
<keyword evidence="4 14" id="KW-1134">Transmembrane beta strand</keyword>
<dbReference type="SUPFAM" id="SSF56935">
    <property type="entry name" value="Porins"/>
    <property type="match status" value="1"/>
</dbReference>
<dbReference type="EMBL" id="QTJU01000011">
    <property type="protein sequence ID" value="RFM26157.1"/>
    <property type="molecule type" value="Genomic_DNA"/>
</dbReference>
<dbReference type="Proteomes" id="UP000261284">
    <property type="component" value="Unassembled WGS sequence"/>
</dbReference>
<dbReference type="OrthoDB" id="9775095at2"/>
<dbReference type="GO" id="GO:0015344">
    <property type="term" value="F:siderophore uptake transmembrane transporter activity"/>
    <property type="evidence" value="ECO:0007669"/>
    <property type="project" value="TreeGrafter"/>
</dbReference>
<feature type="signal peptide" evidence="16">
    <location>
        <begin position="1"/>
        <end position="23"/>
    </location>
</feature>
<dbReference type="PANTHER" id="PTHR32552">
    <property type="entry name" value="FERRICHROME IRON RECEPTOR-RELATED"/>
    <property type="match status" value="1"/>
</dbReference>
<dbReference type="CDD" id="cd01347">
    <property type="entry name" value="ligand_gated_channel"/>
    <property type="match status" value="1"/>
</dbReference>
<sequence>MNWLRGFALFLLCFQLLAVHAIANGGEGDNENKNGHIKGKVLTADDKPAAAVSVNIQGSKKATLTEEDGSFSIDNVKPGDYQLEVSLVGYESSIVPVTVTEGKTASVSIMLKVSGQQLQDVTVKSGRNGYNARQVSPTLRLNEPLIDVSQNIQIVNSKVMTDQQITSMSDGLIRNVSGLMRLEHWGDLYTNISARGSRLSAFRNGMNTITSYWSPLTEDMSFVDHVEFVKGPAGFMMSVGDPAGIYNVVTKKPTGVTKGEASITLGSYDLYRASLDFDGKLDKEGKVLYRLNLMDQNKNSFRAYEFNDRYSIAPVLSFKLDDNTTLTAEYIRQHVKSSNVGSYYVFSTKGYATLPRDFSILDPGLEPTNITEQIATLSLAHKLDDNWKLFAQASYYDYRGVGSSMWATSVSADSMIRNVSIWDAVSTAKFAQAYLNGDVQTGAVHHRILAGIDANEKDYMADWNQNHDLDKADAQFNYANPSYGFPSNGYPVWDRTTPLAQRAGVYGTVKQSLVGLYVQDELGFLNNKLRLTLAGRYTHVKASEYAADSKANRVTPRIGLSYSINDNTSVYALLDQAFVPQTGFRKDGKSVKPLTGNNMEVGVKRDWAGGKWGSSLSVYRIIRNNENSTDPSDPTGRYVVQLGQTRAQGIEFDLHGEIIPGLTLTANYALTDNQITKTDTSAAGKATLHNKVPGYAKHTANAWLNYKIQSGILKGFGVSGGFTFLGERSTWTWTGATGEQALPDYTKFDGGIFWEKDRLRISCNVYNLADKYLYSGAAYGAYYYTQAEAGRNWRLGINYRF</sequence>
<keyword evidence="11 14" id="KW-0472">Membrane</keyword>
<dbReference type="InterPro" id="IPR037066">
    <property type="entry name" value="Plug_dom_sf"/>
</dbReference>
<dbReference type="InterPro" id="IPR010917">
    <property type="entry name" value="TonB_rcpt_CS"/>
</dbReference>
<dbReference type="SUPFAM" id="SSF49452">
    <property type="entry name" value="Starch-binding domain-like"/>
    <property type="match status" value="1"/>
</dbReference>
<evidence type="ECO:0000256" key="4">
    <source>
        <dbReference type="ARBA" id="ARBA00022452"/>
    </source>
</evidence>
<keyword evidence="5" id="KW-0410">Iron transport</keyword>
<evidence type="ECO:0000256" key="14">
    <source>
        <dbReference type="PROSITE-ProRule" id="PRU01360"/>
    </source>
</evidence>
<evidence type="ECO:0000256" key="5">
    <source>
        <dbReference type="ARBA" id="ARBA00022496"/>
    </source>
</evidence>
<gene>
    <name evidence="19" type="ORF">DXN05_21385</name>
</gene>